<protein>
    <submittedName>
        <fullName evidence="2">Uncharacterized protein</fullName>
    </submittedName>
</protein>
<accession>A0A5J5F795</accession>
<feature type="compositionally biased region" description="Polar residues" evidence="1">
    <location>
        <begin position="243"/>
        <end position="260"/>
    </location>
</feature>
<evidence type="ECO:0000313" key="3">
    <source>
        <dbReference type="Proteomes" id="UP000326924"/>
    </source>
</evidence>
<feature type="compositionally biased region" description="Low complexity" evidence="1">
    <location>
        <begin position="131"/>
        <end position="140"/>
    </location>
</feature>
<dbReference type="Proteomes" id="UP000326924">
    <property type="component" value="Unassembled WGS sequence"/>
</dbReference>
<feature type="compositionally biased region" description="Gly residues" evidence="1">
    <location>
        <begin position="170"/>
        <end position="181"/>
    </location>
</feature>
<feature type="compositionally biased region" description="Basic and acidic residues" evidence="1">
    <location>
        <begin position="201"/>
        <end position="242"/>
    </location>
</feature>
<feature type="region of interest" description="Disordered" evidence="1">
    <location>
        <begin position="1"/>
        <end position="36"/>
    </location>
</feature>
<comment type="caution">
    <text evidence="2">The sequence shown here is derived from an EMBL/GenBank/DDBJ whole genome shotgun (WGS) entry which is preliminary data.</text>
</comment>
<keyword evidence="3" id="KW-1185">Reference proteome</keyword>
<proteinExistence type="predicted"/>
<name>A0A5J5F795_9PEZI</name>
<dbReference type="InParanoid" id="A0A5J5F795"/>
<evidence type="ECO:0000256" key="1">
    <source>
        <dbReference type="SAM" id="MobiDB-lite"/>
    </source>
</evidence>
<feature type="compositionally biased region" description="Low complexity" evidence="1">
    <location>
        <begin position="1"/>
        <end position="32"/>
    </location>
</feature>
<organism evidence="2 3">
    <name type="scientific">Sphaerosporella brunnea</name>
    <dbReference type="NCBI Taxonomy" id="1250544"/>
    <lineage>
        <taxon>Eukaryota</taxon>
        <taxon>Fungi</taxon>
        <taxon>Dikarya</taxon>
        <taxon>Ascomycota</taxon>
        <taxon>Pezizomycotina</taxon>
        <taxon>Pezizomycetes</taxon>
        <taxon>Pezizales</taxon>
        <taxon>Pyronemataceae</taxon>
        <taxon>Sphaerosporella</taxon>
    </lineage>
</organism>
<feature type="region of interest" description="Disordered" evidence="1">
    <location>
        <begin position="128"/>
        <end position="260"/>
    </location>
</feature>
<reference evidence="2 3" key="1">
    <citation type="submission" date="2019-09" db="EMBL/GenBank/DDBJ databases">
        <title>Draft genome of the ectomycorrhizal ascomycete Sphaerosporella brunnea.</title>
        <authorList>
            <consortium name="DOE Joint Genome Institute"/>
            <person name="Benucci G.M."/>
            <person name="Marozzi G."/>
            <person name="Antonielli L."/>
            <person name="Sanchez S."/>
            <person name="Marco P."/>
            <person name="Wang X."/>
            <person name="Falini L.B."/>
            <person name="Barry K."/>
            <person name="Haridas S."/>
            <person name="Lipzen A."/>
            <person name="Labutti K."/>
            <person name="Grigoriev I.V."/>
            <person name="Murat C."/>
            <person name="Martin F."/>
            <person name="Albertini E."/>
            <person name="Donnini D."/>
            <person name="Bonito G."/>
        </authorList>
    </citation>
    <scope>NUCLEOTIDE SEQUENCE [LARGE SCALE GENOMIC DNA]</scope>
    <source>
        <strain evidence="2 3">Sb_GMNB300</strain>
    </source>
</reference>
<dbReference type="EMBL" id="VXIS01000020">
    <property type="protein sequence ID" value="KAA8912785.1"/>
    <property type="molecule type" value="Genomic_DNA"/>
</dbReference>
<sequence length="260" mass="26928">MPAPHTTPSTASVATAAPSPTTTPRTTRSGRAIQQPSQLQHVIGIGKGSPATYSASAVQNPVYGAVEGGRSSPAANGMWGEQRTNPTPANLLADVSTGTTYNISPTHEMAHPQRRMNEHEVAMMAGNRSMGAPTPTSTSSYGGGGKDEGGYGSTLGARRGSEYEGTDDSFGGGMMGAGGLDDAGLQGHVSPDYGLDGEDYNGGHDGHEAGEDAGERDGPEGSETRDQFKMMSEEGEAHEGHEQSGTWTETKTKVTQVFLK</sequence>
<evidence type="ECO:0000313" key="2">
    <source>
        <dbReference type="EMBL" id="KAA8912785.1"/>
    </source>
</evidence>
<gene>
    <name evidence="2" type="ORF">FN846DRAFT_259618</name>
</gene>
<dbReference type="AlphaFoldDB" id="A0A5J5F795"/>